<reference evidence="4" key="1">
    <citation type="submission" date="2011-09" db="EMBL/GenBank/DDBJ databases">
        <title>The permanent draft genome of Mucilaginibacter paludis DSM 18603.</title>
        <authorList>
            <consortium name="US DOE Joint Genome Institute (JGI-PGF)"/>
            <person name="Lucas S."/>
            <person name="Han J."/>
            <person name="Lapidus A."/>
            <person name="Bruce D."/>
            <person name="Goodwin L."/>
            <person name="Pitluck S."/>
            <person name="Peters L."/>
            <person name="Kyrpides N."/>
            <person name="Mavromatis K."/>
            <person name="Ivanova N."/>
            <person name="Mikhailova N."/>
            <person name="Held B."/>
            <person name="Detter J.C."/>
            <person name="Tapia R."/>
            <person name="Han C."/>
            <person name="Land M."/>
            <person name="Hauser L."/>
            <person name="Markowitz V."/>
            <person name="Cheng J.-F."/>
            <person name="Hugenholtz P."/>
            <person name="Woyke T."/>
            <person name="Wu D."/>
            <person name="Tindall B."/>
            <person name="Brambilla E."/>
            <person name="Klenk H.-P."/>
            <person name="Eisen J.A."/>
        </authorList>
    </citation>
    <scope>NUCLEOTIDE SEQUENCE [LARGE SCALE GENOMIC DNA]</scope>
    <source>
        <strain evidence="4">DSM 18603</strain>
    </source>
</reference>
<evidence type="ECO:0000259" key="3">
    <source>
        <dbReference type="PROSITE" id="PS51352"/>
    </source>
</evidence>
<accession>H1YAV6</accession>
<feature type="signal peptide" evidence="2">
    <location>
        <begin position="1"/>
        <end position="21"/>
    </location>
</feature>
<dbReference type="AlphaFoldDB" id="H1YAV6"/>
<dbReference type="GO" id="GO:0016491">
    <property type="term" value="F:oxidoreductase activity"/>
    <property type="evidence" value="ECO:0007669"/>
    <property type="project" value="InterPro"/>
</dbReference>
<dbReference type="Proteomes" id="UP000002774">
    <property type="component" value="Chromosome"/>
</dbReference>
<evidence type="ECO:0000256" key="1">
    <source>
        <dbReference type="ARBA" id="ARBA00023284"/>
    </source>
</evidence>
<name>H1YAV6_9SPHI</name>
<dbReference type="PANTHER" id="PTHR42852">
    <property type="entry name" value="THIOL:DISULFIDE INTERCHANGE PROTEIN DSBE"/>
    <property type="match status" value="1"/>
</dbReference>
<dbReference type="eggNOG" id="COG0526">
    <property type="taxonomic scope" value="Bacteria"/>
</dbReference>
<dbReference type="InterPro" id="IPR013766">
    <property type="entry name" value="Thioredoxin_domain"/>
</dbReference>
<sequence>MKFIAMLCALPGLFALQYATAQDNRLSLSNNRPAAGQTITFTYNPEGSPLTGKDAIAAEIYYMGKGTAVEDIDMKREGTGWIGKIQIPADTKAFFFKFYKGTEKDKNDQKGFIWPVYKDGKPVSGAYAAEATFYGSLGNYYTGIKKDTSEVIKMYEKEFALYPENENSYKLSYYRYLILTKRPGVDQQIEQEIALLLKSNNERDLMKVQSYFALLNKRSQSDSMTTVIKNKFPDGALVMNDATLAFYKEKDVEKKQRLYDAYTKKYTAEQSARGLIGIDDMKLMLASAYVQGGMYSQFDVYAGQITDKKRLAPMLNSVAYEMAQKGTDLVKAEQLSKQALDMADNDRKNLTQNKPQAYTLTAWNKAANQTYRIYADTYAFILYKQGKYQEALAYQKPVYEISKGPEVSEHYALIVAALGSNREAMDIFETLVKTGKGSKDVRSELKNEYVKVKGSDAGYDEYLAALTEQATAKNREAIAKQAINEPAPIFTIKDLDGKTIALQDLKGKVVIVDFWATWCGPCKASLPAMQMAVNKYKNNPGVVFLFIDTWETDADFITGVKKFVADNKYNDMQVLIDEKGSDGRQSKVVSAYKVSGIPTKFVIDKDGNIRFKVIGFAGSADALVDEVSSMVDIAATPYVAKAKAVAELK</sequence>
<dbReference type="RefSeq" id="WP_008510846.1">
    <property type="nucleotide sequence ID" value="NZ_CM001403.1"/>
</dbReference>
<keyword evidence="2" id="KW-0732">Signal</keyword>
<protein>
    <submittedName>
        <fullName evidence="4">Alkyl hydroperoxide reductase/ Thiol specific antioxidant/ Mal allergen</fullName>
    </submittedName>
</protein>
<dbReference type="CDD" id="cd02966">
    <property type="entry name" value="TlpA_like_family"/>
    <property type="match status" value="1"/>
</dbReference>
<dbReference type="Gene3D" id="3.40.30.10">
    <property type="entry name" value="Glutaredoxin"/>
    <property type="match status" value="1"/>
</dbReference>
<keyword evidence="5" id="KW-1185">Reference proteome</keyword>
<evidence type="ECO:0000256" key="2">
    <source>
        <dbReference type="SAM" id="SignalP"/>
    </source>
</evidence>
<dbReference type="SUPFAM" id="SSF52833">
    <property type="entry name" value="Thioredoxin-like"/>
    <property type="match status" value="1"/>
</dbReference>
<dbReference type="InterPro" id="IPR017937">
    <property type="entry name" value="Thioredoxin_CS"/>
</dbReference>
<keyword evidence="1" id="KW-0676">Redox-active center</keyword>
<dbReference type="EMBL" id="CM001403">
    <property type="protein sequence ID" value="EHQ29565.1"/>
    <property type="molecule type" value="Genomic_DNA"/>
</dbReference>
<dbReference type="HOGENOM" id="CLU_028105_0_0_10"/>
<dbReference type="InterPro" id="IPR000866">
    <property type="entry name" value="AhpC/TSA"/>
</dbReference>
<dbReference type="InterPro" id="IPR050553">
    <property type="entry name" value="Thioredoxin_ResA/DsbE_sf"/>
</dbReference>
<dbReference type="InterPro" id="IPR036249">
    <property type="entry name" value="Thioredoxin-like_sf"/>
</dbReference>
<feature type="chain" id="PRO_5003557658" evidence="2">
    <location>
        <begin position="22"/>
        <end position="649"/>
    </location>
</feature>
<dbReference type="STRING" id="714943.Mucpa_5493"/>
<gene>
    <name evidence="4" type="ORF">Mucpa_5493</name>
</gene>
<dbReference type="PROSITE" id="PS51352">
    <property type="entry name" value="THIOREDOXIN_2"/>
    <property type="match status" value="1"/>
</dbReference>
<dbReference type="OrthoDB" id="634996at2"/>
<evidence type="ECO:0000313" key="5">
    <source>
        <dbReference type="Proteomes" id="UP000002774"/>
    </source>
</evidence>
<feature type="domain" description="Thioredoxin" evidence="3">
    <location>
        <begin position="481"/>
        <end position="636"/>
    </location>
</feature>
<evidence type="ECO:0000313" key="4">
    <source>
        <dbReference type="EMBL" id="EHQ29565.1"/>
    </source>
</evidence>
<dbReference type="PROSITE" id="PS00194">
    <property type="entry name" value="THIOREDOXIN_1"/>
    <property type="match status" value="1"/>
</dbReference>
<dbReference type="GO" id="GO:0016209">
    <property type="term" value="F:antioxidant activity"/>
    <property type="evidence" value="ECO:0007669"/>
    <property type="project" value="InterPro"/>
</dbReference>
<dbReference type="Pfam" id="PF00578">
    <property type="entry name" value="AhpC-TSA"/>
    <property type="match status" value="1"/>
</dbReference>
<organism evidence="4 5">
    <name type="scientific">Mucilaginibacter paludis DSM 18603</name>
    <dbReference type="NCBI Taxonomy" id="714943"/>
    <lineage>
        <taxon>Bacteria</taxon>
        <taxon>Pseudomonadati</taxon>
        <taxon>Bacteroidota</taxon>
        <taxon>Sphingobacteriia</taxon>
        <taxon>Sphingobacteriales</taxon>
        <taxon>Sphingobacteriaceae</taxon>
        <taxon>Mucilaginibacter</taxon>
    </lineage>
</organism>
<proteinExistence type="predicted"/>
<dbReference type="PANTHER" id="PTHR42852:SF13">
    <property type="entry name" value="PROTEIN DIPZ"/>
    <property type="match status" value="1"/>
</dbReference>